<dbReference type="AlphaFoldDB" id="A0A179GE70"/>
<name>A0A179GE70_PURLI</name>
<evidence type="ECO:0000256" key="1">
    <source>
        <dbReference type="SAM" id="MobiDB-lite"/>
    </source>
</evidence>
<dbReference type="GO" id="GO:0030286">
    <property type="term" value="C:dynein complex"/>
    <property type="evidence" value="ECO:0007669"/>
    <property type="project" value="InterPro"/>
</dbReference>
<proteinExistence type="predicted"/>
<evidence type="ECO:0000313" key="3">
    <source>
        <dbReference type="EMBL" id="OAQ83289.1"/>
    </source>
</evidence>
<evidence type="ECO:0000313" key="4">
    <source>
        <dbReference type="Proteomes" id="UP000078240"/>
    </source>
</evidence>
<evidence type="ECO:0000313" key="2">
    <source>
        <dbReference type="EMBL" id="OAQ76134.1"/>
    </source>
</evidence>
<dbReference type="InterPro" id="IPR001372">
    <property type="entry name" value="Dynein_light_chain_typ-1/2"/>
</dbReference>
<gene>
    <name evidence="2" type="ORF">VFPBJ_08494</name>
    <name evidence="3" type="ORF">VFPFJ_09092</name>
</gene>
<feature type="region of interest" description="Disordered" evidence="1">
    <location>
        <begin position="138"/>
        <end position="207"/>
    </location>
</feature>
<feature type="compositionally biased region" description="Basic and acidic residues" evidence="1">
    <location>
        <begin position="1"/>
        <end position="16"/>
    </location>
</feature>
<dbReference type="STRING" id="33203.A0A179GE70"/>
<feature type="compositionally biased region" description="Basic residues" evidence="1">
    <location>
        <begin position="43"/>
        <end position="52"/>
    </location>
</feature>
<protein>
    <submittedName>
        <fullName evidence="2">Dynein light chain type 1 domain-containing protein</fullName>
    </submittedName>
</protein>
<dbReference type="SUPFAM" id="SSF54648">
    <property type="entry name" value="DLC"/>
    <property type="match status" value="1"/>
</dbReference>
<dbReference type="Proteomes" id="UP000078340">
    <property type="component" value="Unassembled WGS sequence"/>
</dbReference>
<dbReference type="Proteomes" id="UP000078240">
    <property type="component" value="Unassembled WGS sequence"/>
</dbReference>
<dbReference type="EMBL" id="LSBI01000008">
    <property type="protein sequence ID" value="OAQ83289.1"/>
    <property type="molecule type" value="Genomic_DNA"/>
</dbReference>
<accession>A0A179GE70</accession>
<dbReference type="InterPro" id="IPR037177">
    <property type="entry name" value="DLC_sf"/>
</dbReference>
<feature type="compositionally biased region" description="Low complexity" evidence="1">
    <location>
        <begin position="138"/>
        <end position="157"/>
    </location>
</feature>
<feature type="compositionally biased region" description="Basic and acidic residues" evidence="1">
    <location>
        <begin position="163"/>
        <end position="173"/>
    </location>
</feature>
<dbReference type="GO" id="GO:0007017">
    <property type="term" value="P:microtubule-based process"/>
    <property type="evidence" value="ECO:0007669"/>
    <property type="project" value="InterPro"/>
</dbReference>
<feature type="region of interest" description="Disordered" evidence="1">
    <location>
        <begin position="1"/>
        <end position="86"/>
    </location>
</feature>
<dbReference type="EMBL" id="LSBH01000007">
    <property type="protein sequence ID" value="OAQ76134.1"/>
    <property type="molecule type" value="Genomic_DNA"/>
</dbReference>
<comment type="caution">
    <text evidence="2">The sequence shown here is derived from an EMBL/GenBank/DDBJ whole genome shotgun (WGS) entry which is preliminary data.</text>
</comment>
<organism evidence="2 4">
    <name type="scientific">Purpureocillium lilacinum</name>
    <name type="common">Paecilomyces lilacinus</name>
    <dbReference type="NCBI Taxonomy" id="33203"/>
    <lineage>
        <taxon>Eukaryota</taxon>
        <taxon>Fungi</taxon>
        <taxon>Dikarya</taxon>
        <taxon>Ascomycota</taxon>
        <taxon>Pezizomycotina</taxon>
        <taxon>Sordariomycetes</taxon>
        <taxon>Hypocreomycetidae</taxon>
        <taxon>Hypocreales</taxon>
        <taxon>Ophiocordycipitaceae</taxon>
        <taxon>Purpureocillium</taxon>
    </lineage>
</organism>
<dbReference type="Gene3D" id="3.30.740.10">
    <property type="entry name" value="Protein Inhibitor Of Neuronal Nitric Oxide Synthase"/>
    <property type="match status" value="1"/>
</dbReference>
<dbReference type="Pfam" id="PF01221">
    <property type="entry name" value="Dynein_light"/>
    <property type="match status" value="1"/>
</dbReference>
<sequence length="207" mass="22756">MAHPDENPFSNTRERQGTPTATMSEKQAETPSAPREKLEGKRRTCNKSRSKLVRLPGSMMNQPPREADETGQPRRPWPSSPSRRSYTPLLARVAESVPADRVNRTLLNTSSFDERKGPTWHCIVGRNFGSFVTRSTLSTSTSATAPSSSLRPSRAPTETNDAPDPRTTSHESSELFPADDMMRVERCGRGGHAHGGELGLDAFDSHA</sequence>
<reference evidence="2 4" key="1">
    <citation type="submission" date="2016-01" db="EMBL/GenBank/DDBJ databases">
        <title>Biosynthesis of antibiotic leucinostatins and their inhibition on Phytophthora in bio-control Purpureocillium lilacinum.</title>
        <authorList>
            <person name="Wang G."/>
            <person name="Liu Z."/>
            <person name="Lin R."/>
            <person name="Li E."/>
            <person name="Mao Z."/>
            <person name="Ling J."/>
            <person name="Yin W."/>
            <person name="Xie B."/>
        </authorList>
    </citation>
    <scope>NUCLEOTIDE SEQUENCE [LARGE SCALE GENOMIC DNA]</scope>
    <source>
        <strain evidence="2">PLBJ-1</strain>
        <strain evidence="3">PLFJ-1</strain>
    </source>
</reference>